<dbReference type="AlphaFoldDB" id="A0A6C0HDS7"/>
<proteinExistence type="predicted"/>
<dbReference type="EMBL" id="MN739934">
    <property type="protein sequence ID" value="QHT78540.1"/>
    <property type="molecule type" value="Genomic_DNA"/>
</dbReference>
<accession>A0A6C0HDS7</accession>
<evidence type="ECO:0000313" key="1">
    <source>
        <dbReference type="EMBL" id="QHT78540.1"/>
    </source>
</evidence>
<sequence>MEQEHMIIIALLVVALYFLMMRKPCACPSPSQGFNIERFRESAGQGEGIVAGGSGTIARPLWIRKRQDEDLYKNIQNRIQNRNHNMYQSQYVKHHLKADHRGKMLRNMMGGCGDDPANCAGSY</sequence>
<protein>
    <submittedName>
        <fullName evidence="1">Uncharacterized protein</fullName>
    </submittedName>
</protein>
<organism evidence="1">
    <name type="scientific">viral metagenome</name>
    <dbReference type="NCBI Taxonomy" id="1070528"/>
    <lineage>
        <taxon>unclassified sequences</taxon>
        <taxon>metagenomes</taxon>
        <taxon>organismal metagenomes</taxon>
    </lineage>
</organism>
<name>A0A6C0HDS7_9ZZZZ</name>
<reference evidence="1" key="1">
    <citation type="journal article" date="2020" name="Nature">
        <title>Giant virus diversity and host interactions through global metagenomics.</title>
        <authorList>
            <person name="Schulz F."/>
            <person name="Roux S."/>
            <person name="Paez-Espino D."/>
            <person name="Jungbluth S."/>
            <person name="Walsh D.A."/>
            <person name="Denef V.J."/>
            <person name="McMahon K.D."/>
            <person name="Konstantinidis K.T."/>
            <person name="Eloe-Fadrosh E.A."/>
            <person name="Kyrpides N.C."/>
            <person name="Woyke T."/>
        </authorList>
    </citation>
    <scope>NUCLEOTIDE SEQUENCE</scope>
    <source>
        <strain evidence="1">GVMAG-M-3300023179-92</strain>
    </source>
</reference>